<dbReference type="Pfam" id="PF05585">
    <property type="entry name" value="DUF1758"/>
    <property type="match status" value="1"/>
</dbReference>
<accession>A0A1X7UZ90</accession>
<name>A0A1X7UZ90_AMPQE</name>
<dbReference type="AlphaFoldDB" id="A0A1X7UZ90"/>
<reference evidence="2" key="1">
    <citation type="submission" date="2017-05" db="UniProtKB">
        <authorList>
            <consortium name="EnsemblMetazoa"/>
        </authorList>
    </citation>
    <scope>IDENTIFICATION</scope>
</reference>
<sequence length="142" mass="15771">MFNPSDQLKQAKLHFIHDSGSLKSYITEQVCCVLSLATRAVKTLSIVTFGSTKQRNHPCKEMRLRVQTIEGGTLEVILYTVPFIPEVLDTVPLRSITEKYVNLRDLDPADSSTMSGSGESDVLVGADHNWEVITGETKRGFD</sequence>
<organism evidence="2">
    <name type="scientific">Amphimedon queenslandica</name>
    <name type="common">Sponge</name>
    <dbReference type="NCBI Taxonomy" id="400682"/>
    <lineage>
        <taxon>Eukaryota</taxon>
        <taxon>Metazoa</taxon>
        <taxon>Porifera</taxon>
        <taxon>Demospongiae</taxon>
        <taxon>Heteroscleromorpha</taxon>
        <taxon>Haplosclerida</taxon>
        <taxon>Niphatidae</taxon>
        <taxon>Amphimedon</taxon>
    </lineage>
</organism>
<dbReference type="EnsemblMetazoa" id="Aqu2.1.33295_001">
    <property type="protein sequence ID" value="Aqu2.1.33295_001"/>
    <property type="gene ID" value="Aqu2.1.33295"/>
</dbReference>
<proteinExistence type="predicted"/>
<protein>
    <recommendedName>
        <fullName evidence="1">DUF1758 domain-containing protein</fullName>
    </recommendedName>
</protein>
<evidence type="ECO:0000313" key="2">
    <source>
        <dbReference type="EnsemblMetazoa" id="Aqu2.1.33295_001"/>
    </source>
</evidence>
<feature type="domain" description="DUF1758" evidence="1">
    <location>
        <begin position="4"/>
        <end position="130"/>
    </location>
</feature>
<dbReference type="InParanoid" id="A0A1X7UZ90"/>
<dbReference type="InterPro" id="IPR008737">
    <property type="entry name" value="DUF1758"/>
</dbReference>
<dbReference type="OrthoDB" id="5973575at2759"/>
<evidence type="ECO:0000259" key="1">
    <source>
        <dbReference type="Pfam" id="PF05585"/>
    </source>
</evidence>